<keyword evidence="8" id="KW-0406">Ion transport</keyword>
<organism evidence="16 17">
    <name type="scientific">Mucilaginibacter gossypii</name>
    <dbReference type="NCBI Taxonomy" id="551996"/>
    <lineage>
        <taxon>Bacteria</taxon>
        <taxon>Pseudomonadati</taxon>
        <taxon>Bacteroidota</taxon>
        <taxon>Sphingobacteriia</taxon>
        <taxon>Sphingobacteriales</taxon>
        <taxon>Sphingobacteriaceae</taxon>
        <taxon>Mucilaginibacter</taxon>
    </lineage>
</organism>
<keyword evidence="6" id="KW-0732">Signal</keyword>
<comment type="similarity">
    <text evidence="12 13">Belongs to the TonB-dependent receptor family.</text>
</comment>
<dbReference type="EMBL" id="FNCG01000036">
    <property type="protein sequence ID" value="SDI83416.1"/>
    <property type="molecule type" value="Genomic_DNA"/>
</dbReference>
<evidence type="ECO:0000256" key="6">
    <source>
        <dbReference type="ARBA" id="ARBA00022729"/>
    </source>
</evidence>
<dbReference type="PANTHER" id="PTHR32552:SF68">
    <property type="entry name" value="FERRICHROME OUTER MEMBRANE TRANSPORTER_PHAGE RECEPTOR"/>
    <property type="match status" value="1"/>
</dbReference>
<gene>
    <name evidence="16" type="ORF">SAMN05192573_1369</name>
</gene>
<keyword evidence="11 12" id="KW-0998">Cell outer membrane</keyword>
<evidence type="ECO:0000256" key="13">
    <source>
        <dbReference type="RuleBase" id="RU003357"/>
    </source>
</evidence>
<dbReference type="GO" id="GO:0030246">
    <property type="term" value="F:carbohydrate binding"/>
    <property type="evidence" value="ECO:0007669"/>
    <property type="project" value="InterPro"/>
</dbReference>
<keyword evidence="17" id="KW-1185">Reference proteome</keyword>
<dbReference type="InterPro" id="IPR039426">
    <property type="entry name" value="TonB-dep_rcpt-like"/>
</dbReference>
<dbReference type="Proteomes" id="UP000199705">
    <property type="component" value="Unassembled WGS sequence"/>
</dbReference>
<dbReference type="Gene3D" id="2.170.130.10">
    <property type="entry name" value="TonB-dependent receptor, plug domain"/>
    <property type="match status" value="1"/>
</dbReference>
<protein>
    <submittedName>
        <fullName evidence="16">Iron complex outermembrane recepter protein</fullName>
    </submittedName>
</protein>
<dbReference type="CDD" id="cd01347">
    <property type="entry name" value="ligand_gated_channel"/>
    <property type="match status" value="1"/>
</dbReference>
<evidence type="ECO:0000256" key="11">
    <source>
        <dbReference type="ARBA" id="ARBA00023237"/>
    </source>
</evidence>
<evidence type="ECO:0000313" key="17">
    <source>
        <dbReference type="Proteomes" id="UP000199705"/>
    </source>
</evidence>
<evidence type="ECO:0000259" key="15">
    <source>
        <dbReference type="Pfam" id="PF07715"/>
    </source>
</evidence>
<dbReference type="PROSITE" id="PS52016">
    <property type="entry name" value="TONB_DEPENDENT_REC_3"/>
    <property type="match status" value="1"/>
</dbReference>
<keyword evidence="2 12" id="KW-0813">Transport</keyword>
<dbReference type="InterPro" id="IPR012910">
    <property type="entry name" value="Plug_dom"/>
</dbReference>
<reference evidence="17" key="1">
    <citation type="submission" date="2016-10" db="EMBL/GenBank/DDBJ databases">
        <authorList>
            <person name="Varghese N."/>
            <person name="Submissions S."/>
        </authorList>
    </citation>
    <scope>NUCLEOTIDE SEQUENCE [LARGE SCALE GENOMIC DNA]</scope>
    <source>
        <strain evidence="17">Gh-67</strain>
    </source>
</reference>
<dbReference type="SUPFAM" id="SSF56935">
    <property type="entry name" value="Porins"/>
    <property type="match status" value="1"/>
</dbReference>
<evidence type="ECO:0000256" key="3">
    <source>
        <dbReference type="ARBA" id="ARBA00022452"/>
    </source>
</evidence>
<dbReference type="STRING" id="551996.SAMN05192573_1369"/>
<evidence type="ECO:0000256" key="9">
    <source>
        <dbReference type="ARBA" id="ARBA00023077"/>
    </source>
</evidence>
<feature type="domain" description="TonB-dependent receptor-like beta-barrel" evidence="14">
    <location>
        <begin position="361"/>
        <end position="786"/>
    </location>
</feature>
<evidence type="ECO:0000313" key="16">
    <source>
        <dbReference type="EMBL" id="SDI83416.1"/>
    </source>
</evidence>
<accession>A0A1G8NU09</accession>
<dbReference type="GO" id="GO:0009279">
    <property type="term" value="C:cell outer membrane"/>
    <property type="evidence" value="ECO:0007669"/>
    <property type="project" value="UniProtKB-SubCell"/>
</dbReference>
<keyword evidence="7" id="KW-0408">Iron</keyword>
<dbReference type="Pfam" id="PF13715">
    <property type="entry name" value="CarbopepD_reg_2"/>
    <property type="match status" value="1"/>
</dbReference>
<comment type="subcellular location">
    <subcellularLocation>
        <location evidence="1 12">Cell outer membrane</location>
        <topology evidence="1 12">Multi-pass membrane protein</topology>
    </subcellularLocation>
</comment>
<proteinExistence type="inferred from homology"/>
<evidence type="ECO:0000256" key="1">
    <source>
        <dbReference type="ARBA" id="ARBA00004571"/>
    </source>
</evidence>
<dbReference type="InterPro" id="IPR036942">
    <property type="entry name" value="Beta-barrel_TonB_sf"/>
</dbReference>
<dbReference type="Pfam" id="PF07715">
    <property type="entry name" value="Plug"/>
    <property type="match status" value="1"/>
</dbReference>
<keyword evidence="4" id="KW-0410">Iron transport</keyword>
<sequence length="812" mass="89048">MHFTFTPILASGKPAITNVSSNFKVVIKIAFGFMLTMLFLNYNATAQTGTGTVKGTVKTADGKSAEFVNIVLTNTKFGATAGQSGHFTIKNVPAGTYTVVASFIGLQSQTKKITVSAGETTTVGFVLTEGAKDLQEVYVKSARHNKFLKKETEDVARLPLKNLENPQVYSVVTSELMKEQIVTSYADGFKNIPGTGVPLVYNNGRTTLLSRGFVTGNFIRNSVAGYNFNSIDPADIEKIEAIKGPTGTLFNSSLASFGGLFNRVTKQPNETPRTEIAYQTGSFDLNRLTADVNMPLNKDKTVLFRVNAALHNEHSFQDAGFNRGFFVAPSITYIINDRLSVDVDAEIGNSNATSAYRLAPDIKGKTYNVKDLGIDYKRSFGNNSVDYLSRQIDLYSLINYKISDHWKSQTMFNKTFSTTKGMVTAFTLVDSSKQIKRQATQEDYPYYITNVQQNFIGDFKIGQFRNRIVAGLEYYNQKSNNTNVTVSTPAISYLDPGAAYNSFTADKVSALVAAAAPKPGDYVQNNQSSYAAYVSDVFNITERLNAMASIRIDRFVNKGAYTPADGKTTGNFSQTAWSPKFGLVYQVVKDQLSLFGNYMNGFNNVSATSFDNTPFKPQYANQWEAGVKVDAWDHKISSTISYYDISVTNTTMDDPAHPGFSTQAGTQLSKGIEAELIANPFNGFNIVAGFAYNNSKITAAAPGTGLQGLRPANSGPARLANLWMSYRITHGKVQGLGFGVGGNYGSDSYQTNTAAFKFTIPSYTTVDATVFYDQPKFRIGFKLDNLTNEKYWSFRLAPQNPTRGTLSMSIKF</sequence>
<name>A0A1G8NU09_9SPHI</name>
<evidence type="ECO:0000256" key="12">
    <source>
        <dbReference type="PROSITE-ProRule" id="PRU01360"/>
    </source>
</evidence>
<evidence type="ECO:0000256" key="7">
    <source>
        <dbReference type="ARBA" id="ARBA00023004"/>
    </source>
</evidence>
<dbReference type="SUPFAM" id="SSF49452">
    <property type="entry name" value="Starch-binding domain-like"/>
    <property type="match status" value="1"/>
</dbReference>
<evidence type="ECO:0000256" key="2">
    <source>
        <dbReference type="ARBA" id="ARBA00022448"/>
    </source>
</evidence>
<evidence type="ECO:0000256" key="5">
    <source>
        <dbReference type="ARBA" id="ARBA00022692"/>
    </source>
</evidence>
<keyword evidence="5 12" id="KW-0812">Transmembrane</keyword>
<dbReference type="RefSeq" id="WP_091176530.1">
    <property type="nucleotide sequence ID" value="NZ_FNCG01000036.1"/>
</dbReference>
<keyword evidence="10 12" id="KW-0472">Membrane</keyword>
<evidence type="ECO:0000256" key="10">
    <source>
        <dbReference type="ARBA" id="ARBA00023136"/>
    </source>
</evidence>
<dbReference type="InterPro" id="IPR000531">
    <property type="entry name" value="Beta-barrel_TonB"/>
</dbReference>
<keyword evidence="9 13" id="KW-0798">TonB box</keyword>
<dbReference type="AlphaFoldDB" id="A0A1G8NU09"/>
<keyword evidence="3 12" id="KW-1134">Transmembrane beta strand</keyword>
<dbReference type="PANTHER" id="PTHR32552">
    <property type="entry name" value="FERRICHROME IRON RECEPTOR-RELATED"/>
    <property type="match status" value="1"/>
</dbReference>
<dbReference type="InterPro" id="IPR013784">
    <property type="entry name" value="Carb-bd-like_fold"/>
</dbReference>
<dbReference type="Pfam" id="PF00593">
    <property type="entry name" value="TonB_dep_Rec_b-barrel"/>
    <property type="match status" value="1"/>
</dbReference>
<feature type="domain" description="TonB-dependent receptor plug" evidence="15">
    <location>
        <begin position="163"/>
        <end position="253"/>
    </location>
</feature>
<dbReference type="InterPro" id="IPR037066">
    <property type="entry name" value="Plug_dom_sf"/>
</dbReference>
<dbReference type="GO" id="GO:0015344">
    <property type="term" value="F:siderophore uptake transmembrane transporter activity"/>
    <property type="evidence" value="ECO:0007669"/>
    <property type="project" value="TreeGrafter"/>
</dbReference>
<evidence type="ECO:0000256" key="8">
    <source>
        <dbReference type="ARBA" id="ARBA00023065"/>
    </source>
</evidence>
<dbReference type="Gene3D" id="2.60.40.1120">
    <property type="entry name" value="Carboxypeptidase-like, regulatory domain"/>
    <property type="match status" value="1"/>
</dbReference>
<evidence type="ECO:0000259" key="14">
    <source>
        <dbReference type="Pfam" id="PF00593"/>
    </source>
</evidence>
<dbReference type="Gene3D" id="2.40.170.20">
    <property type="entry name" value="TonB-dependent receptor, beta-barrel domain"/>
    <property type="match status" value="1"/>
</dbReference>
<evidence type="ECO:0000256" key="4">
    <source>
        <dbReference type="ARBA" id="ARBA00022496"/>
    </source>
</evidence>